<organism evidence="2 3">
    <name type="scientific">Cardiocondyla obscurior</name>
    <dbReference type="NCBI Taxonomy" id="286306"/>
    <lineage>
        <taxon>Eukaryota</taxon>
        <taxon>Metazoa</taxon>
        <taxon>Ecdysozoa</taxon>
        <taxon>Arthropoda</taxon>
        <taxon>Hexapoda</taxon>
        <taxon>Insecta</taxon>
        <taxon>Pterygota</taxon>
        <taxon>Neoptera</taxon>
        <taxon>Endopterygota</taxon>
        <taxon>Hymenoptera</taxon>
        <taxon>Apocrita</taxon>
        <taxon>Aculeata</taxon>
        <taxon>Formicoidea</taxon>
        <taxon>Formicidae</taxon>
        <taxon>Myrmicinae</taxon>
        <taxon>Cardiocondyla</taxon>
    </lineage>
</organism>
<protein>
    <submittedName>
        <fullName evidence="2">Uncharacterized protein</fullName>
    </submittedName>
</protein>
<reference evidence="2 3" key="1">
    <citation type="submission" date="2023-03" db="EMBL/GenBank/DDBJ databases">
        <title>High recombination rates correlate with genetic variation in Cardiocondyla obscurior ants.</title>
        <authorList>
            <person name="Errbii M."/>
        </authorList>
    </citation>
    <scope>NUCLEOTIDE SEQUENCE [LARGE SCALE GENOMIC DNA]</scope>
    <source>
        <strain evidence="2">Alpha-2009</strain>
        <tissue evidence="2">Whole body</tissue>
    </source>
</reference>
<name>A0AAW2FHJ8_9HYME</name>
<sequence>MGRLKVFVGGRGCFSTTPSSGLVRELWKRGGKLSDASRLSTIRAVGAAQRRDARQPARSSLRSTFRGEPRPSRAKPSVSGQSGGESPRCQVKKKIAASFSFRNMWCCKRLDASDWPVTTVVRGNISCLHVAATAASLTSETPLFSDAFSSLVEHLSNTSFDIACFLVSRLRPMERTRPS</sequence>
<dbReference type="AlphaFoldDB" id="A0AAW2FHJ8"/>
<dbReference type="EMBL" id="JADYXP020000010">
    <property type="protein sequence ID" value="KAL0115318.1"/>
    <property type="molecule type" value="Genomic_DNA"/>
</dbReference>
<dbReference type="Proteomes" id="UP001430953">
    <property type="component" value="Unassembled WGS sequence"/>
</dbReference>
<feature type="region of interest" description="Disordered" evidence="1">
    <location>
        <begin position="45"/>
        <end position="87"/>
    </location>
</feature>
<comment type="caution">
    <text evidence="2">The sequence shown here is derived from an EMBL/GenBank/DDBJ whole genome shotgun (WGS) entry which is preliminary data.</text>
</comment>
<proteinExistence type="predicted"/>
<gene>
    <name evidence="2" type="ORF">PUN28_010681</name>
</gene>
<keyword evidence="3" id="KW-1185">Reference proteome</keyword>
<accession>A0AAW2FHJ8</accession>
<evidence type="ECO:0000313" key="3">
    <source>
        <dbReference type="Proteomes" id="UP001430953"/>
    </source>
</evidence>
<evidence type="ECO:0000313" key="2">
    <source>
        <dbReference type="EMBL" id="KAL0115318.1"/>
    </source>
</evidence>
<evidence type="ECO:0000256" key="1">
    <source>
        <dbReference type="SAM" id="MobiDB-lite"/>
    </source>
</evidence>